<dbReference type="InterPro" id="IPR011701">
    <property type="entry name" value="MFS"/>
</dbReference>
<keyword evidence="3" id="KW-0812">Transmembrane</keyword>
<dbReference type="InterPro" id="IPR020846">
    <property type="entry name" value="MFS_dom"/>
</dbReference>
<dbReference type="Pfam" id="PF07690">
    <property type="entry name" value="MFS_1"/>
    <property type="match status" value="1"/>
</dbReference>
<dbReference type="InParanoid" id="A0A1S4G3Y0"/>
<proteinExistence type="predicted"/>
<evidence type="ECO:0000256" key="1">
    <source>
        <dbReference type="ARBA" id="ARBA00004141"/>
    </source>
</evidence>
<evidence type="ECO:0000313" key="7">
    <source>
        <dbReference type="EnsemblMetazoa" id="AAEL015283-PA"/>
    </source>
</evidence>
<protein>
    <recommendedName>
        <fullName evidence="6">Major facilitator superfamily (MFS) profile domain-containing protein</fullName>
    </recommendedName>
</protein>
<dbReference type="InterPro" id="IPR036259">
    <property type="entry name" value="MFS_trans_sf"/>
</dbReference>
<dbReference type="SMR" id="A0A1S4G3Y0"/>
<reference evidence="7 8" key="1">
    <citation type="submission" date="2017-06" db="EMBL/GenBank/DDBJ databases">
        <title>Aedes aegypti genome working group (AGWG) sequencing and assembly.</title>
        <authorList>
            <consortium name="Aedes aegypti Genome Working Group (AGWG)"/>
            <person name="Matthews B.J."/>
        </authorList>
    </citation>
    <scope>NUCLEOTIDE SEQUENCE [LARGE SCALE GENOMIC DNA]</scope>
    <source>
        <strain evidence="7 8">LVP_AGWG</strain>
    </source>
</reference>
<dbReference type="OrthoDB" id="10262656at2759"/>
<dbReference type="PANTHER" id="PTHR23511">
    <property type="entry name" value="SYNAPTIC VESICLE GLYCOPROTEIN 2"/>
    <property type="match status" value="1"/>
</dbReference>
<evidence type="ECO:0000256" key="4">
    <source>
        <dbReference type="ARBA" id="ARBA00022989"/>
    </source>
</evidence>
<keyword evidence="4" id="KW-1133">Transmembrane helix</keyword>
<evidence type="ECO:0000256" key="3">
    <source>
        <dbReference type="ARBA" id="ARBA00022692"/>
    </source>
</evidence>
<keyword evidence="2" id="KW-0813">Transport</keyword>
<dbReference type="AlphaFoldDB" id="A0A1S4G3Y0"/>
<organism evidence="7 8">
    <name type="scientific">Aedes aegypti</name>
    <name type="common">Yellowfever mosquito</name>
    <name type="synonym">Culex aegypti</name>
    <dbReference type="NCBI Taxonomy" id="7159"/>
    <lineage>
        <taxon>Eukaryota</taxon>
        <taxon>Metazoa</taxon>
        <taxon>Ecdysozoa</taxon>
        <taxon>Arthropoda</taxon>
        <taxon>Hexapoda</taxon>
        <taxon>Insecta</taxon>
        <taxon>Pterygota</taxon>
        <taxon>Neoptera</taxon>
        <taxon>Endopterygota</taxon>
        <taxon>Diptera</taxon>
        <taxon>Nematocera</taxon>
        <taxon>Culicoidea</taxon>
        <taxon>Culicidae</taxon>
        <taxon>Culicinae</taxon>
        <taxon>Aedini</taxon>
        <taxon>Aedes</taxon>
        <taxon>Stegomyia</taxon>
    </lineage>
</organism>
<dbReference type="SUPFAM" id="SSF103473">
    <property type="entry name" value="MFS general substrate transporter"/>
    <property type="match status" value="1"/>
</dbReference>
<keyword evidence="8" id="KW-1185">Reference proteome</keyword>
<sequence>MQSVVASLSFVFALCILRPGRNCAIGHFPNESHQTNSVTAAAASMATEKNKSEAIPLTGIEDKQPTALIGHSYDDALKEAGFGRAQIWMTLLCGFSVMASANESMGMGIILPASQCDLELDLSRKGVISGAVFMGIMVSTYYWGYQTDVRGRKAVLKVTLLAAAACSFVATFVNQFEVLVVLRFIVGLFISAPASAAIVYLGEFCPSTKRGQMIGYACALGGMGFGYVAVFGWWILSYEWTIEVTEFFTIRPWRMLFLVNTLPGFVSGLVFCLFPETPKFLLSQGKTGEALKALRWLHRQNKGYRERFAVQKLQCDVKRPVAMEAEPEQKSSILRNLWTQISPLTKFPHSLYLVACSIQTATAYITYGGLGVWFPQIMNIVFKSEVTTGAKICSIIQINPPVNASSSNITSPIDVSDCNDTLQQEVFIYTLLSGLMCGGYMLLSSIILSKLTEKTMIYINMITAGCAGIALQYITHSYVVAALFCVQIVAAAMCIVLVRSIQVAAFPTQVRATAISLTNLAGRVGLIISNVVTGLLIVQQCTFTLYTIATLLFVSAGLNALLP</sequence>
<dbReference type="GO" id="GO:0022857">
    <property type="term" value="F:transmembrane transporter activity"/>
    <property type="evidence" value="ECO:0007669"/>
    <property type="project" value="InterPro"/>
</dbReference>
<feature type="domain" description="Major facilitator superfamily (MFS) profile" evidence="6">
    <location>
        <begin position="89"/>
        <end position="563"/>
    </location>
</feature>
<keyword evidence="5" id="KW-0472">Membrane</keyword>
<comment type="subcellular location">
    <subcellularLocation>
        <location evidence="1">Membrane</location>
        <topology evidence="1">Multi-pass membrane protein</topology>
    </subcellularLocation>
</comment>
<dbReference type="EnsemblMetazoa" id="AAEL015283-RA">
    <property type="protein sequence ID" value="AAEL015283-PA"/>
    <property type="gene ID" value="AAEL015283"/>
</dbReference>
<dbReference type="PANTHER" id="PTHR23511:SF37">
    <property type="entry name" value="MAJOR FACILITATOR SUPERFAMILY (MFS) PROFILE DOMAIN-CONTAINING PROTEIN-RELATED"/>
    <property type="match status" value="1"/>
</dbReference>
<evidence type="ECO:0000256" key="5">
    <source>
        <dbReference type="ARBA" id="ARBA00023136"/>
    </source>
</evidence>
<dbReference type="Proteomes" id="UP000008820">
    <property type="component" value="Chromosome 1"/>
</dbReference>
<evidence type="ECO:0000256" key="2">
    <source>
        <dbReference type="ARBA" id="ARBA00022448"/>
    </source>
</evidence>
<dbReference type="VEuPathDB" id="VectorBase:AAEL015283"/>
<evidence type="ECO:0000313" key="8">
    <source>
        <dbReference type="Proteomes" id="UP000008820"/>
    </source>
</evidence>
<dbReference type="Gene3D" id="1.20.1250.20">
    <property type="entry name" value="MFS general substrate transporter like domains"/>
    <property type="match status" value="1"/>
</dbReference>
<dbReference type="GO" id="GO:0016020">
    <property type="term" value="C:membrane"/>
    <property type="evidence" value="ECO:0007669"/>
    <property type="project" value="UniProtKB-SubCell"/>
</dbReference>
<reference evidence="7" key="2">
    <citation type="submission" date="2020-05" db="UniProtKB">
        <authorList>
            <consortium name="EnsemblMetazoa"/>
        </authorList>
    </citation>
    <scope>IDENTIFICATION</scope>
    <source>
        <strain evidence="7">LVP_AGWG</strain>
    </source>
</reference>
<gene>
    <name evidence="7" type="primary">5579490</name>
</gene>
<accession>A0A1S4G3Y0</accession>
<name>A0A1S4G3Y0_AEDAE</name>
<dbReference type="PROSITE" id="PS50850">
    <property type="entry name" value="MFS"/>
    <property type="match status" value="1"/>
</dbReference>
<evidence type="ECO:0000259" key="6">
    <source>
        <dbReference type="PROSITE" id="PS50850"/>
    </source>
</evidence>